<comment type="caution">
    <text evidence="1">The sequence shown here is derived from an EMBL/GenBank/DDBJ whole genome shotgun (WGS) entry which is preliminary data.</text>
</comment>
<dbReference type="Proteomes" id="UP001281147">
    <property type="component" value="Unassembled WGS sequence"/>
</dbReference>
<gene>
    <name evidence="1" type="ORF">LTR37_006063</name>
</gene>
<proteinExistence type="predicted"/>
<dbReference type="EMBL" id="JAUTXU010000039">
    <property type="protein sequence ID" value="KAK3717008.1"/>
    <property type="molecule type" value="Genomic_DNA"/>
</dbReference>
<accession>A0ACC3NJ10</accession>
<evidence type="ECO:0000313" key="2">
    <source>
        <dbReference type="Proteomes" id="UP001281147"/>
    </source>
</evidence>
<sequence length="244" mass="27311">MFKRTTMPPRKEKEQKDSVVYAASKRKPPPFKPQRPSKVPRVSITESESSVRKTAKPAATSKRKTEVPDDDDEELEDNIRPSAGGAEESDEELDEDPLASKRSTSKPVKPTNPLPQKRTAPPRQPSPMSVSSDDAPNISPERTSTTFPDAPPEPSQMEDTPSIPQPLLVRLLHEHFAHKSTKIDKHAIEVLQKYFEVFVREAIARTSLQKKQDAEKGGGVHELDVEWLELEDLEKVAAGMMLDF</sequence>
<organism evidence="1 2">
    <name type="scientific">Vermiconidia calcicola</name>
    <dbReference type="NCBI Taxonomy" id="1690605"/>
    <lineage>
        <taxon>Eukaryota</taxon>
        <taxon>Fungi</taxon>
        <taxon>Dikarya</taxon>
        <taxon>Ascomycota</taxon>
        <taxon>Pezizomycotina</taxon>
        <taxon>Dothideomycetes</taxon>
        <taxon>Dothideomycetidae</taxon>
        <taxon>Mycosphaerellales</taxon>
        <taxon>Extremaceae</taxon>
        <taxon>Vermiconidia</taxon>
    </lineage>
</organism>
<keyword evidence="2" id="KW-1185">Reference proteome</keyword>
<evidence type="ECO:0000313" key="1">
    <source>
        <dbReference type="EMBL" id="KAK3717008.1"/>
    </source>
</evidence>
<reference evidence="1" key="1">
    <citation type="submission" date="2023-07" db="EMBL/GenBank/DDBJ databases">
        <title>Black Yeasts Isolated from many extreme environments.</title>
        <authorList>
            <person name="Coleine C."/>
            <person name="Stajich J.E."/>
            <person name="Selbmann L."/>
        </authorList>
    </citation>
    <scope>NUCLEOTIDE SEQUENCE</scope>
    <source>
        <strain evidence="1">CCFEE 5714</strain>
    </source>
</reference>
<protein>
    <submittedName>
        <fullName evidence="1">Uncharacterized protein</fullName>
    </submittedName>
</protein>
<name>A0ACC3NJ10_9PEZI</name>